<dbReference type="CDD" id="cd01170">
    <property type="entry name" value="THZ_kinase"/>
    <property type="match status" value="1"/>
</dbReference>
<dbReference type="InterPro" id="IPR000417">
    <property type="entry name" value="Hyethyz_kinase"/>
</dbReference>
<gene>
    <name evidence="11" type="primary">thiM</name>
    <name evidence="12" type="ORF">B7O98_09095</name>
</gene>
<evidence type="ECO:0000256" key="9">
    <source>
        <dbReference type="ARBA" id="ARBA00022842"/>
    </source>
</evidence>
<proteinExistence type="inferred from homology"/>
<comment type="function">
    <text evidence="11">Catalyzes the phosphorylation of the hydroxyl group of 4-methyl-5-beta-hydroxyethylthiazole (THZ).</text>
</comment>
<name>A0A2R7Y406_9CREN</name>
<dbReference type="PIRSF" id="PIRSF000513">
    <property type="entry name" value="Thz_kinase"/>
    <property type="match status" value="1"/>
</dbReference>
<keyword evidence="9 11" id="KW-0460">Magnesium</keyword>
<organism evidence="12 13">
    <name type="scientific">Zestosphaera tikiterensis</name>
    <dbReference type="NCBI Taxonomy" id="1973259"/>
    <lineage>
        <taxon>Archaea</taxon>
        <taxon>Thermoproteota</taxon>
        <taxon>Thermoprotei</taxon>
        <taxon>Desulfurococcales</taxon>
        <taxon>Desulfurococcaceae</taxon>
        <taxon>Zestosphaera</taxon>
    </lineage>
</organism>
<evidence type="ECO:0000313" key="13">
    <source>
        <dbReference type="Proteomes" id="UP000244093"/>
    </source>
</evidence>
<accession>A0A2R7Y406</accession>
<evidence type="ECO:0000256" key="3">
    <source>
        <dbReference type="ARBA" id="ARBA00004868"/>
    </source>
</evidence>
<dbReference type="NCBIfam" id="NF006830">
    <property type="entry name" value="PRK09355.1"/>
    <property type="match status" value="1"/>
</dbReference>
<dbReference type="GO" id="GO:0004417">
    <property type="term" value="F:hydroxyethylthiazole kinase activity"/>
    <property type="evidence" value="ECO:0007669"/>
    <property type="project" value="UniProtKB-UniRule"/>
</dbReference>
<comment type="pathway">
    <text evidence="3 11">Cofactor biosynthesis; thiamine diphosphate biosynthesis; 4-methyl-5-(2-phosphoethyl)-thiazole from 5-(2-hydroxyethyl)-4-methylthiazole: step 1/1.</text>
</comment>
<dbReference type="UniPathway" id="UPA00060">
    <property type="reaction ID" value="UER00139"/>
</dbReference>
<evidence type="ECO:0000313" key="12">
    <source>
        <dbReference type="EMBL" id="PUA31562.1"/>
    </source>
</evidence>
<comment type="catalytic activity">
    <reaction evidence="1 11">
        <text>5-(2-hydroxyethyl)-4-methylthiazole + ATP = 4-methyl-5-(2-phosphooxyethyl)-thiazole + ADP + H(+)</text>
        <dbReference type="Rhea" id="RHEA:24212"/>
        <dbReference type="ChEBI" id="CHEBI:15378"/>
        <dbReference type="ChEBI" id="CHEBI:17957"/>
        <dbReference type="ChEBI" id="CHEBI:30616"/>
        <dbReference type="ChEBI" id="CHEBI:58296"/>
        <dbReference type="ChEBI" id="CHEBI:456216"/>
        <dbReference type="EC" id="2.7.1.50"/>
    </reaction>
</comment>
<dbReference type="Pfam" id="PF02110">
    <property type="entry name" value="HK"/>
    <property type="match status" value="1"/>
</dbReference>
<comment type="similarity">
    <text evidence="11">Belongs to the Thz kinase family.</text>
</comment>
<evidence type="ECO:0000256" key="8">
    <source>
        <dbReference type="ARBA" id="ARBA00022840"/>
    </source>
</evidence>
<dbReference type="GO" id="GO:0005524">
    <property type="term" value="F:ATP binding"/>
    <property type="evidence" value="ECO:0007669"/>
    <property type="project" value="UniProtKB-UniRule"/>
</dbReference>
<keyword evidence="7 11" id="KW-0418">Kinase</keyword>
<keyword evidence="6 11" id="KW-0547">Nucleotide-binding</keyword>
<dbReference type="GO" id="GO:0000287">
    <property type="term" value="F:magnesium ion binding"/>
    <property type="evidence" value="ECO:0007669"/>
    <property type="project" value="UniProtKB-UniRule"/>
</dbReference>
<evidence type="ECO:0000256" key="1">
    <source>
        <dbReference type="ARBA" id="ARBA00001771"/>
    </source>
</evidence>
<keyword evidence="8 11" id="KW-0067">ATP-binding</keyword>
<reference evidence="12" key="1">
    <citation type="submission" date="2017-04" db="EMBL/GenBank/DDBJ databases">
        <authorList>
            <person name="Afonso C.L."/>
            <person name="Miller P.J."/>
            <person name="Scott M.A."/>
            <person name="Spackman E."/>
            <person name="Goraichik I."/>
            <person name="Dimitrov K.M."/>
            <person name="Suarez D.L."/>
            <person name="Swayne D.E."/>
        </authorList>
    </citation>
    <scope>NUCLEOTIDE SEQUENCE</scope>
    <source>
        <strain evidence="12">NZ3</strain>
    </source>
</reference>
<evidence type="ECO:0000256" key="5">
    <source>
        <dbReference type="ARBA" id="ARBA00022723"/>
    </source>
</evidence>
<keyword evidence="5 11" id="KW-0479">Metal-binding</keyword>
<dbReference type="GO" id="GO:0009229">
    <property type="term" value="P:thiamine diphosphate biosynthetic process"/>
    <property type="evidence" value="ECO:0007669"/>
    <property type="project" value="UniProtKB-UniRule"/>
</dbReference>
<dbReference type="GO" id="GO:0009228">
    <property type="term" value="P:thiamine biosynthetic process"/>
    <property type="evidence" value="ECO:0007669"/>
    <property type="project" value="UniProtKB-KW"/>
</dbReference>
<dbReference type="Gene3D" id="3.40.1190.20">
    <property type="match status" value="1"/>
</dbReference>
<protein>
    <recommendedName>
        <fullName evidence="11">Hydroxyethylthiazole kinase</fullName>
        <ecNumber evidence="11">2.7.1.50</ecNumber>
    </recommendedName>
    <alternativeName>
        <fullName evidence="11">4-methyl-5-beta-hydroxyethylthiazole kinase</fullName>
        <shortName evidence="11">TH kinase</shortName>
        <shortName evidence="11">Thz kinase</shortName>
    </alternativeName>
</protein>
<feature type="binding site" evidence="11">
    <location>
        <position position="166"/>
    </location>
    <ligand>
        <name>ATP</name>
        <dbReference type="ChEBI" id="CHEBI:30616"/>
    </ligand>
</feature>
<dbReference type="NCBIfam" id="TIGR00694">
    <property type="entry name" value="thiM"/>
    <property type="match status" value="1"/>
</dbReference>
<feature type="binding site" evidence="11">
    <location>
        <position position="119"/>
    </location>
    <ligand>
        <name>ATP</name>
        <dbReference type="ChEBI" id="CHEBI:30616"/>
    </ligand>
</feature>
<dbReference type="EMBL" id="NBVN01000009">
    <property type="protein sequence ID" value="PUA31562.1"/>
    <property type="molecule type" value="Genomic_DNA"/>
</dbReference>
<comment type="cofactor">
    <cofactor evidence="2 11">
        <name>Mg(2+)</name>
        <dbReference type="ChEBI" id="CHEBI:18420"/>
    </cofactor>
</comment>
<dbReference type="HAMAP" id="MF_00228">
    <property type="entry name" value="Thz_kinase"/>
    <property type="match status" value="1"/>
</dbReference>
<dbReference type="PRINTS" id="PR01099">
    <property type="entry name" value="HYETHTZKNASE"/>
</dbReference>
<evidence type="ECO:0000256" key="6">
    <source>
        <dbReference type="ARBA" id="ARBA00022741"/>
    </source>
</evidence>
<dbReference type="AlphaFoldDB" id="A0A2R7Y406"/>
<feature type="binding site" evidence="11">
    <location>
        <position position="199"/>
    </location>
    <ligand>
        <name>substrate</name>
    </ligand>
</feature>
<dbReference type="Proteomes" id="UP000244093">
    <property type="component" value="Unassembled WGS sequence"/>
</dbReference>
<dbReference type="SUPFAM" id="SSF53613">
    <property type="entry name" value="Ribokinase-like"/>
    <property type="match status" value="1"/>
</dbReference>
<sequence length="270" mass="28946">MGWIAQALDKVRVRRPLVHNITNYVVMNTTANALLALGASPIMAHSPEELEDLIKVADAVVVNIGTLDDRWIYSMVKAVSLAKQYGKPLVLDPVGAGATKLRTSTAFTLLSVGGVKIVRGNFGEVSALLGVEGRTKGVEASTYDVKTAAELALETSKKFKVVTAVSGPTDFVSDGTEVYEVRLRNKSERLEGVIGRVTGLGCIVTALIGAFAAVEDPLKAAVAGFATFKAVALKSSEEAAYPGTFHVKLYDWLYRVDEEVINEVVEVRSF</sequence>
<feature type="binding site" evidence="11">
    <location>
        <position position="43"/>
    </location>
    <ligand>
        <name>substrate</name>
    </ligand>
</feature>
<evidence type="ECO:0000256" key="11">
    <source>
        <dbReference type="HAMAP-Rule" id="MF_00228"/>
    </source>
</evidence>
<keyword evidence="4 11" id="KW-0808">Transferase</keyword>
<evidence type="ECO:0000256" key="2">
    <source>
        <dbReference type="ARBA" id="ARBA00001946"/>
    </source>
</evidence>
<comment type="caution">
    <text evidence="12">The sequence shown here is derived from an EMBL/GenBank/DDBJ whole genome shotgun (WGS) entry which is preliminary data.</text>
</comment>
<dbReference type="InterPro" id="IPR029056">
    <property type="entry name" value="Ribokinase-like"/>
</dbReference>
<keyword evidence="10 11" id="KW-0784">Thiamine biosynthesis</keyword>
<dbReference type="EC" id="2.7.1.50" evidence="11"/>
<reference evidence="12" key="2">
    <citation type="journal article" date="2018" name="Syst. Appl. Microbiol.">
        <title>A new symbiotic nanoarchaeote (Candidatus Nanoclepta minutus) and its host (Zestosphaera tikiterensis gen. nov., sp. nov.) from a New Zealand hot spring.</title>
        <authorList>
            <person name="St John E."/>
            <person name="Liu Y."/>
            <person name="Podar M."/>
            <person name="Stott M.B."/>
            <person name="Meneghin J."/>
            <person name="Chen Z."/>
            <person name="Lagutin K."/>
            <person name="Mitchell K."/>
            <person name="Reysenbach A.L."/>
        </authorList>
    </citation>
    <scope>NUCLEOTIDE SEQUENCE [LARGE SCALE GENOMIC DNA]</scope>
    <source>
        <strain evidence="12">NZ3</strain>
    </source>
</reference>
<evidence type="ECO:0000256" key="10">
    <source>
        <dbReference type="ARBA" id="ARBA00022977"/>
    </source>
</evidence>
<evidence type="ECO:0000256" key="4">
    <source>
        <dbReference type="ARBA" id="ARBA00022679"/>
    </source>
</evidence>
<evidence type="ECO:0000256" key="7">
    <source>
        <dbReference type="ARBA" id="ARBA00022777"/>
    </source>
</evidence>